<feature type="domain" description="Virulence-associated protein E-like" evidence="1">
    <location>
        <begin position="406"/>
        <end position="619"/>
    </location>
</feature>
<dbReference type="InterPro" id="IPR014907">
    <property type="entry name" value="BT4734-like_N"/>
</dbReference>
<sequence length="723" mass="83587">MTKKIMVSRIAHHSYIEKAMCMQEVIEEIRSDKHKETIEEIRRLNAQGDSDAAARLKAKLPGYTFAGTFEGKRRAENIDLYNSQVVIDIDNLPGNSYEMARRAIQACKYTHLCFNSPRMGLKVVVRGTPIDIPQGCTSKQRIKLINSYHKKLFKEAAVHIEKITGCEVDKSGSDVARICYTCHDPAAYYSTDSVHFPVTLENDTGFKAELIRVHREISQAQDVELNASEPTGREKKKSYGMLFQALCRQLNRTQQYESGNRNNYLFALAVMCNEAGIPKENLRGLMAQRFDDLEQSERNATLESAYSNTDCHGNHPMGRTAMRVFFVQDYLERKYHFRHNVITCKLEYRRKETDEAFTDLDDMALNSLWVELCEQGAECPLPQMHSILNSDFSTDYNPLKEYFENLPQWDGTDHIHLLSEHEQTTSQQYWRLCLEKWLCAMVATVVLPDVQNHTGLILTGDQSIGKTTFARIIMPPALKKYYCEDRVSSDNKDDLTKMFQCLLINTEEIDGMSGRELNQYKALITRAEMTIRMPYDRTMKVRKRIASFMATSNNQDILTDTTGNRRFLCFETTGFDNERQVNHDQLYAQVMHKLLVEKYRFWFTREEAQMINKRNERFMQMTTEEELITTNLRKPLTGDKISYLTAGDIAELLHKRNGLNITHKGKVTIGRVMKKLGFERQASRTGAFKYKVHVINFEEVTMNKYINDEVEKEPEATQQILAI</sequence>
<dbReference type="Pfam" id="PF08800">
    <property type="entry name" value="BT4734-like_N"/>
    <property type="match status" value="1"/>
</dbReference>
<dbReference type="InterPro" id="IPR007936">
    <property type="entry name" value="VapE-like_dom"/>
</dbReference>
<keyword evidence="4" id="KW-1185">Reference proteome</keyword>
<proteinExistence type="predicted"/>
<dbReference type="PANTHER" id="PTHR34985">
    <property type="entry name" value="SLR0554 PROTEIN"/>
    <property type="match status" value="1"/>
</dbReference>
<feature type="domain" description="BT4734-like N-terminal" evidence="2">
    <location>
        <begin position="56"/>
        <end position="189"/>
    </location>
</feature>
<dbReference type="RefSeq" id="WP_353329564.1">
    <property type="nucleotide sequence ID" value="NZ_AP028055.1"/>
</dbReference>
<accession>A0ABN6Z543</accession>
<evidence type="ECO:0000259" key="2">
    <source>
        <dbReference type="Pfam" id="PF08800"/>
    </source>
</evidence>
<dbReference type="EMBL" id="AP028055">
    <property type="protein sequence ID" value="BEG99197.1"/>
    <property type="molecule type" value="Genomic_DNA"/>
</dbReference>
<evidence type="ECO:0000259" key="1">
    <source>
        <dbReference type="Pfam" id="PF05272"/>
    </source>
</evidence>
<evidence type="ECO:0000313" key="3">
    <source>
        <dbReference type="EMBL" id="BEG99197.1"/>
    </source>
</evidence>
<dbReference type="Proteomes" id="UP001496674">
    <property type="component" value="Chromosome"/>
</dbReference>
<evidence type="ECO:0000313" key="4">
    <source>
        <dbReference type="Proteomes" id="UP001496674"/>
    </source>
</evidence>
<reference evidence="3 4" key="1">
    <citation type="submission" date="2023-04" db="EMBL/GenBank/DDBJ databases">
        <title>Draft genome sequence of acteroides sedimenti strain YN3PY1.</title>
        <authorList>
            <person name="Yoshida N."/>
        </authorList>
    </citation>
    <scope>NUCLEOTIDE SEQUENCE [LARGE SCALE GENOMIC DNA]</scope>
    <source>
        <strain evidence="3 4">YN3PY1</strain>
    </source>
</reference>
<organism evidence="3 4">
    <name type="scientific">Bacteroides sedimenti</name>
    <dbReference type="NCBI Taxonomy" id="2136147"/>
    <lineage>
        <taxon>Bacteria</taxon>
        <taxon>Pseudomonadati</taxon>
        <taxon>Bacteroidota</taxon>
        <taxon>Bacteroidia</taxon>
        <taxon>Bacteroidales</taxon>
        <taxon>Bacteroidaceae</taxon>
        <taxon>Bacteroides</taxon>
    </lineage>
</organism>
<dbReference type="InterPro" id="IPR027417">
    <property type="entry name" value="P-loop_NTPase"/>
</dbReference>
<dbReference type="PANTHER" id="PTHR34985:SF1">
    <property type="entry name" value="SLR0554 PROTEIN"/>
    <property type="match status" value="1"/>
</dbReference>
<dbReference type="Pfam" id="PF05272">
    <property type="entry name" value="VapE-like_dom"/>
    <property type="match status" value="1"/>
</dbReference>
<protein>
    <recommendedName>
        <fullName evidence="5">Virulence protein E</fullName>
    </recommendedName>
</protein>
<gene>
    <name evidence="3" type="ORF">BSYN_14620</name>
</gene>
<evidence type="ECO:0008006" key="5">
    <source>
        <dbReference type="Google" id="ProtNLM"/>
    </source>
</evidence>
<dbReference type="Gene3D" id="3.40.50.300">
    <property type="entry name" value="P-loop containing nucleotide triphosphate hydrolases"/>
    <property type="match status" value="1"/>
</dbReference>
<name>A0ABN6Z543_9BACE</name>